<accession>A0A3B0TAD8</accession>
<gene>
    <name evidence="1" type="ORF">MNBD_ALPHA11-1349</name>
</gene>
<reference evidence="1" key="1">
    <citation type="submission" date="2018-06" db="EMBL/GenBank/DDBJ databases">
        <authorList>
            <person name="Zhirakovskaya E."/>
        </authorList>
    </citation>
    <scope>NUCLEOTIDE SEQUENCE</scope>
</reference>
<dbReference type="EMBL" id="UOEQ01000011">
    <property type="protein sequence ID" value="VAW13043.1"/>
    <property type="molecule type" value="Genomic_DNA"/>
</dbReference>
<name>A0A3B0TAD8_9ZZZZ</name>
<evidence type="ECO:0000313" key="1">
    <source>
        <dbReference type="EMBL" id="VAW13043.1"/>
    </source>
</evidence>
<sequence length="46" mass="5022">MIADYKPKNSGGLCPLFSISPWPVAKSFIQVLFSAPKRSQKAKING</sequence>
<protein>
    <submittedName>
        <fullName evidence="1">Uncharacterized protein</fullName>
    </submittedName>
</protein>
<organism evidence="1">
    <name type="scientific">hydrothermal vent metagenome</name>
    <dbReference type="NCBI Taxonomy" id="652676"/>
    <lineage>
        <taxon>unclassified sequences</taxon>
        <taxon>metagenomes</taxon>
        <taxon>ecological metagenomes</taxon>
    </lineage>
</organism>
<dbReference type="AlphaFoldDB" id="A0A3B0TAD8"/>
<proteinExistence type="predicted"/>